<dbReference type="EMBL" id="CADCVZ010000030">
    <property type="protein sequence ID" value="CAA9509594.1"/>
    <property type="molecule type" value="Genomic_DNA"/>
</dbReference>
<reference evidence="1" key="1">
    <citation type="submission" date="2020-02" db="EMBL/GenBank/DDBJ databases">
        <authorList>
            <person name="Meier V. D."/>
        </authorList>
    </citation>
    <scope>NUCLEOTIDE SEQUENCE</scope>
    <source>
        <strain evidence="1">AVDCRST_MAG09</strain>
    </source>
</reference>
<sequence length="49" mass="5147">CPPSTTQPRAPGLTAPSRSSVLSYSRRLCCRSSCSRWASSTSNRAAGST</sequence>
<feature type="non-terminal residue" evidence="1">
    <location>
        <position position="49"/>
    </location>
</feature>
<dbReference type="AlphaFoldDB" id="A0A6J4T069"/>
<accession>A0A6J4T069</accession>
<proteinExistence type="predicted"/>
<feature type="non-terminal residue" evidence="1">
    <location>
        <position position="1"/>
    </location>
</feature>
<protein>
    <submittedName>
        <fullName evidence="1">Uncharacterized protein</fullName>
    </submittedName>
</protein>
<evidence type="ECO:0000313" key="1">
    <source>
        <dbReference type="EMBL" id="CAA9509594.1"/>
    </source>
</evidence>
<name>A0A6J4T069_9SPHN</name>
<gene>
    <name evidence="1" type="ORF">AVDCRST_MAG09-1510</name>
</gene>
<organism evidence="1">
    <name type="scientific">uncultured Sphingomonas sp</name>
    <dbReference type="NCBI Taxonomy" id="158754"/>
    <lineage>
        <taxon>Bacteria</taxon>
        <taxon>Pseudomonadati</taxon>
        <taxon>Pseudomonadota</taxon>
        <taxon>Alphaproteobacteria</taxon>
        <taxon>Sphingomonadales</taxon>
        <taxon>Sphingomonadaceae</taxon>
        <taxon>Sphingomonas</taxon>
        <taxon>environmental samples</taxon>
    </lineage>
</organism>